<keyword evidence="4" id="KW-1185">Reference proteome</keyword>
<reference evidence="3 4" key="1">
    <citation type="submission" date="2018-12" db="EMBL/GenBank/DDBJ databases">
        <title>Lysinibacillus antri sp. nov., isolated from a cave soil.</title>
        <authorList>
            <person name="Narsing Rao M.P."/>
            <person name="Zhang H."/>
            <person name="Dong Z.-Y."/>
            <person name="Niu X.-K."/>
            <person name="Zhang K."/>
            <person name="Fang B.-Z."/>
            <person name="Kang Y.-Q."/>
            <person name="Xiao M."/>
            <person name="Li W.-J."/>
        </authorList>
    </citation>
    <scope>NUCLEOTIDE SEQUENCE [LARGE SCALE GENOMIC DNA]</scope>
    <source>
        <strain evidence="3 4">SYSU K30002</strain>
    </source>
</reference>
<dbReference type="InterPro" id="IPR054612">
    <property type="entry name" value="Phage_capsid-like_C"/>
</dbReference>
<dbReference type="Pfam" id="PF05065">
    <property type="entry name" value="Phage_capsid"/>
    <property type="match status" value="1"/>
</dbReference>
<feature type="domain" description="Phage capsid-like C-terminal" evidence="2">
    <location>
        <begin position="33"/>
        <end position="313"/>
    </location>
</feature>
<sequence>MKTVKRRLKVNISQFDTFNPANILLQDAPTGAVPAEEGKLVVTEFMQQSVLTRLAKYEPMAKQEKKFTYLASGPGAYWVGEGERIQTSKATWLDAKIVAKKLGVIIPVSKEFLKYSVQDFFTQMRPAIAEAFAIKFDQAGLFGVGSPFEVGTSVWERITTAGNTVELNSLTNLYDELNAVMALIEDADKDPDGFTTTRKFKQKLRGAKDGNNQPIFTDATAGATSTALGLPIGYADSKSWDYAKALLIAGNWDMTRYGMPAGMEYTISTDATLTTIQDGSGNPINLFERDMFALRVTQEVAFTTLAEDAFAAITPDVTP</sequence>
<dbReference type="RefSeq" id="WP_126657386.1">
    <property type="nucleotide sequence ID" value="NZ_RYYR01000002.1"/>
</dbReference>
<dbReference type="NCBIfam" id="TIGR01554">
    <property type="entry name" value="major_cap_HK97"/>
    <property type="match status" value="1"/>
</dbReference>
<accession>A0A432LFW1</accession>
<evidence type="ECO:0000313" key="4">
    <source>
        <dbReference type="Proteomes" id="UP000287910"/>
    </source>
</evidence>
<comment type="subcellular location">
    <subcellularLocation>
        <location evidence="1">Virion</location>
    </subcellularLocation>
</comment>
<comment type="caution">
    <text evidence="3">The sequence shown here is derived from an EMBL/GenBank/DDBJ whole genome shotgun (WGS) entry which is preliminary data.</text>
</comment>
<gene>
    <name evidence="3" type="ORF">EK386_02215</name>
</gene>
<dbReference type="AlphaFoldDB" id="A0A432LFW1"/>
<evidence type="ECO:0000313" key="3">
    <source>
        <dbReference type="EMBL" id="RUL56469.1"/>
    </source>
</evidence>
<dbReference type="SUPFAM" id="SSF56563">
    <property type="entry name" value="Major capsid protein gp5"/>
    <property type="match status" value="1"/>
</dbReference>
<proteinExistence type="predicted"/>
<dbReference type="Proteomes" id="UP000287910">
    <property type="component" value="Unassembled WGS sequence"/>
</dbReference>
<name>A0A432LFW1_9BACI</name>
<organism evidence="3 4">
    <name type="scientific">Lysinibacillus antri</name>
    <dbReference type="NCBI Taxonomy" id="2498145"/>
    <lineage>
        <taxon>Bacteria</taxon>
        <taxon>Bacillati</taxon>
        <taxon>Bacillota</taxon>
        <taxon>Bacilli</taxon>
        <taxon>Bacillales</taxon>
        <taxon>Bacillaceae</taxon>
        <taxon>Lysinibacillus</taxon>
    </lineage>
</organism>
<evidence type="ECO:0000256" key="1">
    <source>
        <dbReference type="ARBA" id="ARBA00004328"/>
    </source>
</evidence>
<dbReference type="Gene3D" id="3.30.2320.10">
    <property type="entry name" value="hypothetical protein PF0899 domain"/>
    <property type="match status" value="1"/>
</dbReference>
<dbReference type="Gene3D" id="3.30.2400.10">
    <property type="entry name" value="Major capsid protein gp5"/>
    <property type="match status" value="1"/>
</dbReference>
<dbReference type="InterPro" id="IPR024455">
    <property type="entry name" value="Phage_capsid"/>
</dbReference>
<protein>
    <submittedName>
        <fullName evidence="3">Phage major capsid protein</fullName>
    </submittedName>
</protein>
<evidence type="ECO:0000259" key="2">
    <source>
        <dbReference type="Pfam" id="PF05065"/>
    </source>
</evidence>
<dbReference type="EMBL" id="RYYR01000002">
    <property type="protein sequence ID" value="RUL56469.1"/>
    <property type="molecule type" value="Genomic_DNA"/>
</dbReference>